<organism evidence="1 2">
    <name type="scientific">Trichodelitschia bisporula</name>
    <dbReference type="NCBI Taxonomy" id="703511"/>
    <lineage>
        <taxon>Eukaryota</taxon>
        <taxon>Fungi</taxon>
        <taxon>Dikarya</taxon>
        <taxon>Ascomycota</taxon>
        <taxon>Pezizomycotina</taxon>
        <taxon>Dothideomycetes</taxon>
        <taxon>Dothideomycetes incertae sedis</taxon>
        <taxon>Phaeotrichales</taxon>
        <taxon>Phaeotrichaceae</taxon>
        <taxon>Trichodelitschia</taxon>
    </lineage>
</organism>
<name>A0A6G1HQ85_9PEZI</name>
<dbReference type="EMBL" id="ML996701">
    <property type="protein sequence ID" value="KAF2398218.1"/>
    <property type="molecule type" value="Genomic_DNA"/>
</dbReference>
<proteinExistence type="predicted"/>
<gene>
    <name evidence="1" type="ORF">EJ06DRAFT_127770</name>
</gene>
<sequence>MVVWLAGFGLLRNLLCMEFGWKTVIGIIGMAGWDRSFDRCLEHGVRLEWNDSFEESLLSVEFWAGNCRWDDGMGGWDGRAFWFGIGNKLERWVILYHKAMGMPLAGVHVYVDIADRAEFITAMASRSACRHNPQAPLCQHEA</sequence>
<reference evidence="1" key="1">
    <citation type="journal article" date="2020" name="Stud. Mycol.">
        <title>101 Dothideomycetes genomes: a test case for predicting lifestyles and emergence of pathogens.</title>
        <authorList>
            <person name="Haridas S."/>
            <person name="Albert R."/>
            <person name="Binder M."/>
            <person name="Bloem J."/>
            <person name="Labutti K."/>
            <person name="Salamov A."/>
            <person name="Andreopoulos B."/>
            <person name="Baker S."/>
            <person name="Barry K."/>
            <person name="Bills G."/>
            <person name="Bluhm B."/>
            <person name="Cannon C."/>
            <person name="Castanera R."/>
            <person name="Culley D."/>
            <person name="Daum C."/>
            <person name="Ezra D."/>
            <person name="Gonzalez J."/>
            <person name="Henrissat B."/>
            <person name="Kuo A."/>
            <person name="Liang C."/>
            <person name="Lipzen A."/>
            <person name="Lutzoni F."/>
            <person name="Magnuson J."/>
            <person name="Mondo S."/>
            <person name="Nolan M."/>
            <person name="Ohm R."/>
            <person name="Pangilinan J."/>
            <person name="Park H.-J."/>
            <person name="Ramirez L."/>
            <person name="Alfaro M."/>
            <person name="Sun H."/>
            <person name="Tritt A."/>
            <person name="Yoshinaga Y."/>
            <person name="Zwiers L.-H."/>
            <person name="Turgeon B."/>
            <person name="Goodwin S."/>
            <person name="Spatafora J."/>
            <person name="Crous P."/>
            <person name="Grigoriev I."/>
        </authorList>
    </citation>
    <scope>NUCLEOTIDE SEQUENCE</scope>
    <source>
        <strain evidence="1">CBS 262.69</strain>
    </source>
</reference>
<dbReference type="Proteomes" id="UP000799640">
    <property type="component" value="Unassembled WGS sequence"/>
</dbReference>
<protein>
    <submittedName>
        <fullName evidence="1">Uncharacterized protein</fullName>
    </submittedName>
</protein>
<evidence type="ECO:0000313" key="1">
    <source>
        <dbReference type="EMBL" id="KAF2398218.1"/>
    </source>
</evidence>
<accession>A0A6G1HQ85</accession>
<evidence type="ECO:0000313" key="2">
    <source>
        <dbReference type="Proteomes" id="UP000799640"/>
    </source>
</evidence>
<keyword evidence="2" id="KW-1185">Reference proteome</keyword>
<dbReference type="AlphaFoldDB" id="A0A6G1HQ85"/>